<dbReference type="PANTHER" id="PTHR36110">
    <property type="entry name" value="RING-CLEAVING DIOXYGENASE MHQE-RELATED"/>
    <property type="match status" value="1"/>
</dbReference>
<name>A0A3N4HAC6_9LACT</name>
<sequence>MMSMDLLGIHHVTAITSNAEKNYQFYAGVLGMRLVKKTVNQDDIHTYHTFFADDEGNAGTDLTFFDFPGVPSGYYGTNSISRIGLRVPNDAALEYYEARLNDFGVKTEAIREIYGKKVLRFEDFDGQRLQIFSDENNKGVAPGKAWKNGPVPEDKAIYGLGPIEITVSYYDDFAQILEQVYGMEKVSDDGQEALFEVGEGGNGGQVILRKDIVSGRGLQGFGEVHHVSFRVADHEAIAAWFDKYSEIGIPNSGLVDRFFFEALYARIGDILIELSTDGPGFMGDEPYETLGESLSLPPFLEDQRASIESQIKMFDTTQPNDYGFKS</sequence>
<accession>A0A3N4HAC6</accession>
<dbReference type="InterPro" id="IPR004360">
    <property type="entry name" value="Glyas_Fos-R_dOase_dom"/>
</dbReference>
<keyword evidence="2" id="KW-0223">Dioxygenase</keyword>
<dbReference type="InterPro" id="IPR037523">
    <property type="entry name" value="VOC_core"/>
</dbReference>
<feature type="domain" description="VOC" evidence="1">
    <location>
        <begin position="159"/>
        <end position="277"/>
    </location>
</feature>
<dbReference type="GO" id="GO:0051213">
    <property type="term" value="F:dioxygenase activity"/>
    <property type="evidence" value="ECO:0007669"/>
    <property type="project" value="UniProtKB-KW"/>
</dbReference>
<keyword evidence="2" id="KW-0560">Oxidoreductase</keyword>
<keyword evidence="3" id="KW-1185">Reference proteome</keyword>
<dbReference type="InterPro" id="IPR029068">
    <property type="entry name" value="Glyas_Bleomycin-R_OHBP_Dase"/>
</dbReference>
<evidence type="ECO:0000259" key="1">
    <source>
        <dbReference type="PROSITE" id="PS51819"/>
    </source>
</evidence>
<gene>
    <name evidence="2" type="ORF">EF384_01955</name>
</gene>
<dbReference type="Gene3D" id="3.10.180.10">
    <property type="entry name" value="2,3-Dihydroxybiphenyl 1,2-Dioxygenase, domain 1"/>
    <property type="match status" value="2"/>
</dbReference>
<dbReference type="OrthoDB" id="9785698at2"/>
<dbReference type="Pfam" id="PF00903">
    <property type="entry name" value="Glyoxalase"/>
    <property type="match status" value="1"/>
</dbReference>
<comment type="caution">
    <text evidence="2">The sequence shown here is derived from an EMBL/GenBank/DDBJ whole genome shotgun (WGS) entry which is preliminary data.</text>
</comment>
<reference evidence="2 3" key="1">
    <citation type="submission" date="2018-11" db="EMBL/GenBank/DDBJ databases">
        <title>Aerococcus sp. SJQ22, whole genome shotgun sequence.</title>
        <authorList>
            <person name="Sun L."/>
            <person name="Gao X."/>
            <person name="Chen W."/>
            <person name="Huang K."/>
        </authorList>
    </citation>
    <scope>NUCLEOTIDE SEQUENCE [LARGE SCALE GENOMIC DNA]</scope>
    <source>
        <strain evidence="2 3">SJQ22</strain>
    </source>
</reference>
<dbReference type="AlphaFoldDB" id="A0A3N4HAC6"/>
<organism evidence="2 3">
    <name type="scientific">Aerococcus agrisoli</name>
    <dbReference type="NCBI Taxonomy" id="2487350"/>
    <lineage>
        <taxon>Bacteria</taxon>
        <taxon>Bacillati</taxon>
        <taxon>Bacillota</taxon>
        <taxon>Bacilli</taxon>
        <taxon>Lactobacillales</taxon>
        <taxon>Aerococcaceae</taxon>
        <taxon>Aerococcus</taxon>
    </lineage>
</organism>
<dbReference type="PROSITE" id="PS51819">
    <property type="entry name" value="VOC"/>
    <property type="match status" value="2"/>
</dbReference>
<dbReference type="EMBL" id="RKMG01000004">
    <property type="protein sequence ID" value="RPA62404.1"/>
    <property type="molecule type" value="Genomic_DNA"/>
</dbReference>
<dbReference type="PANTHER" id="PTHR36110:SF3">
    <property type="entry name" value="VOC DOMAIN-CONTAINING PROTEIN"/>
    <property type="match status" value="1"/>
</dbReference>
<dbReference type="SUPFAM" id="SSF54593">
    <property type="entry name" value="Glyoxalase/Bleomycin resistance protein/Dihydroxybiphenyl dioxygenase"/>
    <property type="match status" value="1"/>
</dbReference>
<feature type="domain" description="VOC" evidence="1">
    <location>
        <begin position="8"/>
        <end position="134"/>
    </location>
</feature>
<dbReference type="Proteomes" id="UP000273977">
    <property type="component" value="Unassembled WGS sequence"/>
</dbReference>
<evidence type="ECO:0000313" key="2">
    <source>
        <dbReference type="EMBL" id="RPA62404.1"/>
    </source>
</evidence>
<dbReference type="CDD" id="cd08347">
    <property type="entry name" value="PcpA_C_like"/>
    <property type="match status" value="1"/>
</dbReference>
<protein>
    <submittedName>
        <fullName evidence="2">Ring-cleaving dioxygenase</fullName>
    </submittedName>
</protein>
<proteinExistence type="predicted"/>
<evidence type="ECO:0000313" key="3">
    <source>
        <dbReference type="Proteomes" id="UP000273977"/>
    </source>
</evidence>
<dbReference type="InterPro" id="IPR052537">
    <property type="entry name" value="Extradiol_RC_dioxygenase"/>
</dbReference>